<dbReference type="Proteomes" id="UP000277007">
    <property type="component" value="Unassembled WGS sequence"/>
</dbReference>
<name>A0A431VFT0_9PROT</name>
<gene>
    <name evidence="2" type="ORF">EJ903_14415</name>
</gene>
<protein>
    <submittedName>
        <fullName evidence="2">Uncharacterized protein</fullName>
    </submittedName>
</protein>
<proteinExistence type="predicted"/>
<comment type="caution">
    <text evidence="2">The sequence shown here is derived from an EMBL/GenBank/DDBJ whole genome shotgun (WGS) entry which is preliminary data.</text>
</comment>
<dbReference type="EMBL" id="RXMA01000012">
    <property type="protein sequence ID" value="RTR19211.1"/>
    <property type="molecule type" value="Genomic_DNA"/>
</dbReference>
<evidence type="ECO:0000313" key="2">
    <source>
        <dbReference type="EMBL" id="RTR19211.1"/>
    </source>
</evidence>
<reference evidence="2 3" key="1">
    <citation type="submission" date="2018-12" db="EMBL/GenBank/DDBJ databases">
        <authorList>
            <person name="Yang Y."/>
        </authorList>
    </citation>
    <scope>NUCLEOTIDE SEQUENCE [LARGE SCALE GENOMIC DNA]</scope>
    <source>
        <strain evidence="2 3">L-25-5w-1</strain>
    </source>
</reference>
<evidence type="ECO:0000256" key="1">
    <source>
        <dbReference type="SAM" id="MobiDB-lite"/>
    </source>
</evidence>
<organism evidence="2 3">
    <name type="scientific">Azospirillum griseum</name>
    <dbReference type="NCBI Taxonomy" id="2496639"/>
    <lineage>
        <taxon>Bacteria</taxon>
        <taxon>Pseudomonadati</taxon>
        <taxon>Pseudomonadota</taxon>
        <taxon>Alphaproteobacteria</taxon>
        <taxon>Rhodospirillales</taxon>
        <taxon>Azospirillaceae</taxon>
        <taxon>Azospirillum</taxon>
    </lineage>
</organism>
<evidence type="ECO:0000313" key="3">
    <source>
        <dbReference type="Proteomes" id="UP000277007"/>
    </source>
</evidence>
<keyword evidence="3" id="KW-1185">Reference proteome</keyword>
<accession>A0A431VFT0</accession>
<dbReference type="RefSeq" id="WP_126616578.1">
    <property type="nucleotide sequence ID" value="NZ_JBHUCY010000030.1"/>
</dbReference>
<feature type="region of interest" description="Disordered" evidence="1">
    <location>
        <begin position="44"/>
        <end position="63"/>
    </location>
</feature>
<sequence length="63" mass="6825">MTDDSRSSDRNSLDAMTREFLERGGSITQCAPGSSDRVVYRTGGFRRRPAGTGKVTRETAAAD</sequence>
<dbReference type="OrthoDB" id="7306963at2"/>
<dbReference type="AlphaFoldDB" id="A0A431VFT0"/>